<keyword evidence="5 7" id="KW-0408">Iron</keyword>
<evidence type="ECO:0000256" key="1">
    <source>
        <dbReference type="ARBA" id="ARBA00010617"/>
    </source>
</evidence>
<organism evidence="8 9">
    <name type="scientific">Subtercola boreus</name>
    <dbReference type="NCBI Taxonomy" id="120213"/>
    <lineage>
        <taxon>Bacteria</taxon>
        <taxon>Bacillati</taxon>
        <taxon>Actinomycetota</taxon>
        <taxon>Actinomycetes</taxon>
        <taxon>Micrococcales</taxon>
        <taxon>Microbacteriaceae</taxon>
        <taxon>Subtercola</taxon>
    </lineage>
</organism>
<accession>A0A3E0VLN1</accession>
<evidence type="ECO:0000256" key="2">
    <source>
        <dbReference type="ARBA" id="ARBA00022617"/>
    </source>
</evidence>
<proteinExistence type="inferred from homology"/>
<keyword evidence="3 7" id="KW-0479">Metal-binding</keyword>
<evidence type="ECO:0000256" key="6">
    <source>
        <dbReference type="ARBA" id="ARBA00023033"/>
    </source>
</evidence>
<dbReference type="PANTHER" id="PTHR46696:SF4">
    <property type="entry name" value="BIOTIN BIOSYNTHESIS CYTOCHROME P450"/>
    <property type="match status" value="1"/>
</dbReference>
<evidence type="ECO:0000313" key="8">
    <source>
        <dbReference type="EMBL" id="RFA10378.1"/>
    </source>
</evidence>
<keyword evidence="2 7" id="KW-0349">Heme</keyword>
<dbReference type="Gene3D" id="1.10.630.10">
    <property type="entry name" value="Cytochrome P450"/>
    <property type="match status" value="1"/>
</dbReference>
<dbReference type="GO" id="GO:0020037">
    <property type="term" value="F:heme binding"/>
    <property type="evidence" value="ECO:0007669"/>
    <property type="project" value="InterPro"/>
</dbReference>
<evidence type="ECO:0000313" key="9">
    <source>
        <dbReference type="Proteomes" id="UP000256486"/>
    </source>
</evidence>
<evidence type="ECO:0000256" key="5">
    <source>
        <dbReference type="ARBA" id="ARBA00023004"/>
    </source>
</evidence>
<comment type="caution">
    <text evidence="8">The sequence shown here is derived from an EMBL/GenBank/DDBJ whole genome shotgun (WGS) entry which is preliminary data.</text>
</comment>
<protein>
    <submittedName>
        <fullName evidence="8">Cytochrome</fullName>
    </submittedName>
</protein>
<keyword evidence="9" id="KW-1185">Reference proteome</keyword>
<dbReference type="EMBL" id="NBWZ01000001">
    <property type="protein sequence ID" value="RFA10378.1"/>
    <property type="molecule type" value="Genomic_DNA"/>
</dbReference>
<dbReference type="InterPro" id="IPR001128">
    <property type="entry name" value="Cyt_P450"/>
</dbReference>
<dbReference type="GO" id="GO:0005506">
    <property type="term" value="F:iron ion binding"/>
    <property type="evidence" value="ECO:0007669"/>
    <property type="project" value="InterPro"/>
</dbReference>
<gene>
    <name evidence="8" type="ORF">B7R54_15065</name>
</gene>
<dbReference type="InterPro" id="IPR002397">
    <property type="entry name" value="Cyt_P450_B"/>
</dbReference>
<reference evidence="8 9" key="1">
    <citation type="submission" date="2017-04" db="EMBL/GenBank/DDBJ databases">
        <title>Comparative genome analysis of Subtercola boreus.</title>
        <authorList>
            <person name="Cho Y.-J."/>
            <person name="Cho A."/>
            <person name="Kim O.-S."/>
            <person name="Lee J.-I."/>
        </authorList>
    </citation>
    <scope>NUCLEOTIDE SEQUENCE [LARGE SCALE GENOMIC DNA]</scope>
    <source>
        <strain evidence="8 9">K300</strain>
    </source>
</reference>
<keyword evidence="4 7" id="KW-0560">Oxidoreductase</keyword>
<dbReference type="AlphaFoldDB" id="A0A3E0VLN1"/>
<dbReference type="Proteomes" id="UP000256486">
    <property type="component" value="Unassembled WGS sequence"/>
</dbReference>
<dbReference type="CDD" id="cd11033">
    <property type="entry name" value="CYP142-like"/>
    <property type="match status" value="1"/>
</dbReference>
<dbReference type="GO" id="GO:0008395">
    <property type="term" value="F:steroid hydroxylase activity"/>
    <property type="evidence" value="ECO:0007669"/>
    <property type="project" value="TreeGrafter"/>
</dbReference>
<dbReference type="RefSeq" id="WP_116415756.1">
    <property type="nucleotide sequence ID" value="NZ_NBWZ01000001.1"/>
</dbReference>
<dbReference type="InterPro" id="IPR036396">
    <property type="entry name" value="Cyt_P450_sf"/>
</dbReference>
<dbReference type="InterPro" id="IPR017972">
    <property type="entry name" value="Cyt_P450_CS"/>
</dbReference>
<dbReference type="GO" id="GO:0006707">
    <property type="term" value="P:cholesterol catabolic process"/>
    <property type="evidence" value="ECO:0007669"/>
    <property type="project" value="TreeGrafter"/>
</dbReference>
<name>A0A3E0VLN1_9MICO</name>
<dbReference type="SUPFAM" id="SSF48264">
    <property type="entry name" value="Cytochrome P450"/>
    <property type="match status" value="1"/>
</dbReference>
<evidence type="ECO:0000256" key="7">
    <source>
        <dbReference type="RuleBase" id="RU000461"/>
    </source>
</evidence>
<dbReference type="Pfam" id="PF00067">
    <property type="entry name" value="p450"/>
    <property type="match status" value="1"/>
</dbReference>
<sequence>MTITPTALPPALDLMDSRIYTEGRQDSTFRALRAADPVHWQDANDNGPGFWSLTRYQDIRDAAADPERLSSAQGTQIFDRKVEGHGKASLHNMDDPEHAALRKITVPYLRAVKIQQWNEVIASTTHHLFDDAVAAGEFDLVDTVAAKLPMLVLSRVLGVDEADAPRMVDWTNRLTSSDPDHQVDSSALETTRSELFDYFRWLSDQRRAEPTNDLVSILVNGSKDGSPLTWDELAAYYVVLVAAGNETTRHLVSGGTIALAENPGTWQRVIDDESLLPTAVEEMFRYVSPVAAMRRTATVTHEIGGSEVQEGDKVVLWFAAGNRDPEVFEHPEVFDITRTPNEHITFGWGVHFCLGTHLARAELRSYFGEQRARRIDFELTGEPVRVRNNLFRGWSSVPVRIVQR</sequence>
<dbReference type="PROSITE" id="PS00086">
    <property type="entry name" value="CYTOCHROME_P450"/>
    <property type="match status" value="1"/>
</dbReference>
<keyword evidence="6 7" id="KW-0503">Monooxygenase</keyword>
<dbReference type="PRINTS" id="PR00359">
    <property type="entry name" value="BP450"/>
</dbReference>
<comment type="similarity">
    <text evidence="1 7">Belongs to the cytochrome P450 family.</text>
</comment>
<dbReference type="PANTHER" id="PTHR46696">
    <property type="entry name" value="P450, PUTATIVE (EUROFUNG)-RELATED"/>
    <property type="match status" value="1"/>
</dbReference>
<evidence type="ECO:0000256" key="4">
    <source>
        <dbReference type="ARBA" id="ARBA00023002"/>
    </source>
</evidence>
<dbReference type="GO" id="GO:0036199">
    <property type="term" value="F:cholest-4-en-3-one 26-monooxygenase activity"/>
    <property type="evidence" value="ECO:0007669"/>
    <property type="project" value="TreeGrafter"/>
</dbReference>
<evidence type="ECO:0000256" key="3">
    <source>
        <dbReference type="ARBA" id="ARBA00022723"/>
    </source>
</evidence>
<dbReference type="OrthoDB" id="502624at2"/>
<dbReference type="FunFam" id="1.10.630.10:FF:000018">
    <property type="entry name" value="Cytochrome P450 monooxygenase"/>
    <property type="match status" value="1"/>
</dbReference>